<evidence type="ECO:0000313" key="6">
    <source>
        <dbReference type="EMBL" id="KAB7499975.1"/>
    </source>
</evidence>
<dbReference type="PANTHER" id="PTHR14091:SF0">
    <property type="entry name" value="PERIODIC TRYPTOPHAN PROTEIN 1 HOMOLOG"/>
    <property type="match status" value="1"/>
</dbReference>
<dbReference type="SMART" id="SM00320">
    <property type="entry name" value="WD40"/>
    <property type="match status" value="3"/>
</dbReference>
<keyword evidence="1" id="KW-0597">Phosphoprotein</keyword>
<feature type="compositionally biased region" description="Basic residues" evidence="5">
    <location>
        <begin position="73"/>
        <end position="83"/>
    </location>
</feature>
<comment type="caution">
    <text evidence="6">The sequence shown here is derived from an EMBL/GenBank/DDBJ whole genome shotgun (WGS) entry which is preliminary data.</text>
</comment>
<evidence type="ECO:0000256" key="1">
    <source>
        <dbReference type="ARBA" id="ARBA00022553"/>
    </source>
</evidence>
<dbReference type="InterPro" id="IPR044285">
    <property type="entry name" value="PWP1"/>
</dbReference>
<dbReference type="PROSITE" id="PS00678">
    <property type="entry name" value="WD_REPEATS_1"/>
    <property type="match status" value="1"/>
</dbReference>
<sequence length="411" mass="46475">MEEMNDERVNAVTCTAWVPKGVAKHDPEKVEITKEELAKIIKTTSENLEELERLEESDYSDLEVEALEEDHKIPHKKNKKSEKRKNNDVEMKEIDEEKENGNVEEMDEFVKKYNFDTYDSESDGLENLMKLEKLAVHADNADDPNINEEDEEDASSEIENNKIYPTDNLITVGHIDGDAAILEVYGNLVAIGSMSPIIEVWDLDVIDCLEPAYTLGQKPKKKTPRVGHSDAVLCLGWNKDLDHILASGSADKSIIIWDLQECKEGQKFSEFTGAVQDLKWHPKENHFLLAGSCDKTVRLFDCLSNKNSKSWKLDGEVESVVWDPCVNPSFNFVAGTDRGSVYVIDSLRRGFEDRLGLPVSDSEEEEDDNEAVEGNSSLNYFEKSASTTSSNWKPKKKSKKKKGGHLDRLKK</sequence>
<evidence type="ECO:0000256" key="5">
    <source>
        <dbReference type="SAM" id="MobiDB-lite"/>
    </source>
</evidence>
<reference evidence="6 7" key="1">
    <citation type="journal article" date="2019" name="PLoS Biol.">
        <title>Sex chromosomes control vertical transmission of feminizing Wolbachia symbionts in an isopod.</title>
        <authorList>
            <person name="Becking T."/>
            <person name="Chebbi M.A."/>
            <person name="Giraud I."/>
            <person name="Moumen B."/>
            <person name="Laverre T."/>
            <person name="Caubet Y."/>
            <person name="Peccoud J."/>
            <person name="Gilbert C."/>
            <person name="Cordaux R."/>
        </authorList>
    </citation>
    <scope>NUCLEOTIDE SEQUENCE [LARGE SCALE GENOMIC DNA]</scope>
    <source>
        <strain evidence="6">ANa2</strain>
        <tissue evidence="6">Whole body excluding digestive tract and cuticle</tissue>
    </source>
</reference>
<feature type="region of interest" description="Disordered" evidence="5">
    <location>
        <begin position="65"/>
        <end position="100"/>
    </location>
</feature>
<feature type="region of interest" description="Disordered" evidence="5">
    <location>
        <begin position="358"/>
        <end position="411"/>
    </location>
</feature>
<dbReference type="InterPro" id="IPR036322">
    <property type="entry name" value="WD40_repeat_dom_sf"/>
</dbReference>
<evidence type="ECO:0000313" key="7">
    <source>
        <dbReference type="Proteomes" id="UP000326759"/>
    </source>
</evidence>
<dbReference type="GO" id="GO:0005634">
    <property type="term" value="C:nucleus"/>
    <property type="evidence" value="ECO:0007669"/>
    <property type="project" value="TreeGrafter"/>
</dbReference>
<dbReference type="SUPFAM" id="SSF50978">
    <property type="entry name" value="WD40 repeat-like"/>
    <property type="match status" value="1"/>
</dbReference>
<evidence type="ECO:0000256" key="4">
    <source>
        <dbReference type="PROSITE-ProRule" id="PRU00221"/>
    </source>
</evidence>
<proteinExistence type="predicted"/>
<dbReference type="Proteomes" id="UP000326759">
    <property type="component" value="Unassembled WGS sequence"/>
</dbReference>
<dbReference type="InterPro" id="IPR019775">
    <property type="entry name" value="WD40_repeat_CS"/>
</dbReference>
<dbReference type="EMBL" id="SEYY01015836">
    <property type="protein sequence ID" value="KAB7499975.1"/>
    <property type="molecule type" value="Genomic_DNA"/>
</dbReference>
<feature type="repeat" description="WD" evidence="4">
    <location>
        <begin position="225"/>
        <end position="260"/>
    </location>
</feature>
<organism evidence="6 7">
    <name type="scientific">Armadillidium nasatum</name>
    <dbReference type="NCBI Taxonomy" id="96803"/>
    <lineage>
        <taxon>Eukaryota</taxon>
        <taxon>Metazoa</taxon>
        <taxon>Ecdysozoa</taxon>
        <taxon>Arthropoda</taxon>
        <taxon>Crustacea</taxon>
        <taxon>Multicrustacea</taxon>
        <taxon>Malacostraca</taxon>
        <taxon>Eumalacostraca</taxon>
        <taxon>Peracarida</taxon>
        <taxon>Isopoda</taxon>
        <taxon>Oniscidea</taxon>
        <taxon>Crinocheta</taxon>
        <taxon>Armadillidiidae</taxon>
        <taxon>Armadillidium</taxon>
    </lineage>
</organism>
<dbReference type="AlphaFoldDB" id="A0A5N5T1A7"/>
<dbReference type="InterPro" id="IPR001680">
    <property type="entry name" value="WD40_rpt"/>
</dbReference>
<dbReference type="PANTHER" id="PTHR14091">
    <property type="entry name" value="PERIODIC TRYPTOPHAN PROTEIN 1"/>
    <property type="match status" value="1"/>
</dbReference>
<dbReference type="PROSITE" id="PS50082">
    <property type="entry name" value="WD_REPEATS_2"/>
    <property type="match status" value="1"/>
</dbReference>
<dbReference type="GO" id="GO:0006364">
    <property type="term" value="P:rRNA processing"/>
    <property type="evidence" value="ECO:0007669"/>
    <property type="project" value="InterPro"/>
</dbReference>
<keyword evidence="2 4" id="KW-0853">WD repeat</keyword>
<gene>
    <name evidence="6" type="primary">PWP1</name>
    <name evidence="6" type="ORF">Anas_06309</name>
</gene>
<feature type="compositionally biased region" description="Polar residues" evidence="5">
    <location>
        <begin position="374"/>
        <end position="392"/>
    </location>
</feature>
<keyword evidence="3" id="KW-0677">Repeat</keyword>
<dbReference type="Gene3D" id="2.130.10.10">
    <property type="entry name" value="YVTN repeat-like/Quinoprotein amine dehydrogenase"/>
    <property type="match status" value="1"/>
</dbReference>
<dbReference type="OrthoDB" id="270624at2759"/>
<name>A0A5N5T1A7_9CRUS</name>
<dbReference type="PROSITE" id="PS50294">
    <property type="entry name" value="WD_REPEATS_REGION"/>
    <property type="match status" value="1"/>
</dbReference>
<evidence type="ECO:0000256" key="3">
    <source>
        <dbReference type="ARBA" id="ARBA00022737"/>
    </source>
</evidence>
<accession>A0A5N5T1A7</accession>
<dbReference type="Pfam" id="PF00400">
    <property type="entry name" value="WD40"/>
    <property type="match status" value="2"/>
</dbReference>
<dbReference type="InterPro" id="IPR015943">
    <property type="entry name" value="WD40/YVTN_repeat-like_dom_sf"/>
</dbReference>
<protein>
    <submittedName>
        <fullName evidence="6">Periodic tryptophan protein 1-like protein</fullName>
    </submittedName>
</protein>
<keyword evidence="7" id="KW-1185">Reference proteome</keyword>
<evidence type="ECO:0000256" key="2">
    <source>
        <dbReference type="ARBA" id="ARBA00022574"/>
    </source>
</evidence>
<feature type="compositionally biased region" description="Basic residues" evidence="5">
    <location>
        <begin position="393"/>
        <end position="403"/>
    </location>
</feature>
<feature type="compositionally biased region" description="Acidic residues" evidence="5">
    <location>
        <begin position="361"/>
        <end position="371"/>
    </location>
</feature>